<proteinExistence type="predicted"/>
<sequence length="462" mass="49756">MPRISAPCRLSTSFTSRHHALSSTMGAGSSCCGGAERVEPGFPTPSSVTGAASAGGNAWRIYTYKELHAATGGFSEDNKLGEGGFGSVYWGKTPDGVQIAVKRLKPNANTSKAEMEFAVEVEVLARVRHRNLLGLRGYCASGTEHRMIVYDYMPNLSLLSHLHGQFASGADHALDWRRRVGVAIGAAEALVHLHHEASPGIIHRDIKASNVLLDSDFAPLVADFGFAKLVPEGVSHMTTRVKGTLGYLAPEYAMWGKVSGACDVYSFGILVVELVSGRKPIERLPSGAKRTITEWAEPLIARGRLSDLVDPRLRGVYDAAELARMLEAAALCVQGEPERRPDMRAVVRILRGETAAADGAAAAGKGDGAVHAQPAVRLKSVKYADHLMENESSVDSAADGDEDEDEEDEDDERRDSSEMEDYSLMDDQSSVNFGVFGAMPVVPVQTMRDPYVRRFGGNAVKI</sequence>
<name>A0ACD6AE94_AVESA</name>
<reference evidence="1" key="1">
    <citation type="submission" date="2021-05" db="EMBL/GenBank/DDBJ databases">
        <authorList>
            <person name="Scholz U."/>
            <person name="Mascher M."/>
            <person name="Fiebig A."/>
        </authorList>
    </citation>
    <scope>NUCLEOTIDE SEQUENCE [LARGE SCALE GENOMIC DNA]</scope>
</reference>
<dbReference type="EnsemblPlants" id="AVESA.00010b.r2.7DG1346590.1">
    <property type="protein sequence ID" value="AVESA.00010b.r2.7DG1346590.1.CDS.1"/>
    <property type="gene ID" value="AVESA.00010b.r2.7DG1346590"/>
</dbReference>
<dbReference type="Proteomes" id="UP001732700">
    <property type="component" value="Chromosome 7D"/>
</dbReference>
<keyword evidence="2" id="KW-1185">Reference proteome</keyword>
<accession>A0ACD6AE94</accession>
<evidence type="ECO:0000313" key="1">
    <source>
        <dbReference type="EnsemblPlants" id="AVESA.00010b.r2.7DG1346590.1.CDS.1"/>
    </source>
</evidence>
<organism evidence="1 2">
    <name type="scientific">Avena sativa</name>
    <name type="common">Oat</name>
    <dbReference type="NCBI Taxonomy" id="4498"/>
    <lineage>
        <taxon>Eukaryota</taxon>
        <taxon>Viridiplantae</taxon>
        <taxon>Streptophyta</taxon>
        <taxon>Embryophyta</taxon>
        <taxon>Tracheophyta</taxon>
        <taxon>Spermatophyta</taxon>
        <taxon>Magnoliopsida</taxon>
        <taxon>Liliopsida</taxon>
        <taxon>Poales</taxon>
        <taxon>Poaceae</taxon>
        <taxon>BOP clade</taxon>
        <taxon>Pooideae</taxon>
        <taxon>Poodae</taxon>
        <taxon>Poeae</taxon>
        <taxon>Poeae Chloroplast Group 1 (Aveneae type)</taxon>
        <taxon>Aveninae</taxon>
        <taxon>Avena</taxon>
    </lineage>
</organism>
<evidence type="ECO:0000313" key="2">
    <source>
        <dbReference type="Proteomes" id="UP001732700"/>
    </source>
</evidence>
<protein>
    <submittedName>
        <fullName evidence="1">Uncharacterized protein</fullName>
    </submittedName>
</protein>
<reference evidence="1" key="2">
    <citation type="submission" date="2025-09" db="UniProtKB">
        <authorList>
            <consortium name="EnsemblPlants"/>
        </authorList>
    </citation>
    <scope>IDENTIFICATION</scope>
</reference>